<sequence>MQKLLDEINQVKNDVEVYLNTQKETSDGNQTEIRNFNENINDLRTRMDAMARGSDSNWPMETFDQVKRDALDTLSNLSKRLHEFNQHFEETVDAPVSKANREKSIRGCRSKTKNAKDLKDVSEVKSI</sequence>
<accession>A0A814K3S9</accession>
<organism evidence="2 3">
    <name type="scientific">Adineta ricciae</name>
    <name type="common">Rotifer</name>
    <dbReference type="NCBI Taxonomy" id="249248"/>
    <lineage>
        <taxon>Eukaryota</taxon>
        <taxon>Metazoa</taxon>
        <taxon>Spiralia</taxon>
        <taxon>Gnathifera</taxon>
        <taxon>Rotifera</taxon>
        <taxon>Eurotatoria</taxon>
        <taxon>Bdelloidea</taxon>
        <taxon>Adinetida</taxon>
        <taxon>Adinetidae</taxon>
        <taxon>Adineta</taxon>
    </lineage>
</organism>
<feature type="compositionally biased region" description="Basic and acidic residues" evidence="1">
    <location>
        <begin position="114"/>
        <end position="127"/>
    </location>
</feature>
<dbReference type="AlphaFoldDB" id="A0A814K3S9"/>
<comment type="caution">
    <text evidence="2">The sequence shown here is derived from an EMBL/GenBank/DDBJ whole genome shotgun (WGS) entry which is preliminary data.</text>
</comment>
<reference evidence="2" key="1">
    <citation type="submission" date="2021-02" db="EMBL/GenBank/DDBJ databases">
        <authorList>
            <person name="Nowell W R."/>
        </authorList>
    </citation>
    <scope>NUCLEOTIDE SEQUENCE</scope>
</reference>
<name>A0A814K3S9_ADIRI</name>
<feature type="region of interest" description="Disordered" evidence="1">
    <location>
        <begin position="100"/>
        <end position="127"/>
    </location>
</feature>
<protein>
    <submittedName>
        <fullName evidence="2">Uncharacterized protein</fullName>
    </submittedName>
</protein>
<dbReference type="Proteomes" id="UP000663852">
    <property type="component" value="Unassembled WGS sequence"/>
</dbReference>
<dbReference type="EMBL" id="CAJNOJ010000076">
    <property type="protein sequence ID" value="CAF1045840.1"/>
    <property type="molecule type" value="Genomic_DNA"/>
</dbReference>
<proteinExistence type="predicted"/>
<evidence type="ECO:0000313" key="2">
    <source>
        <dbReference type="EMBL" id="CAF1045840.1"/>
    </source>
</evidence>
<gene>
    <name evidence="2" type="ORF">EDS130_LOCUS17170</name>
</gene>
<evidence type="ECO:0000256" key="1">
    <source>
        <dbReference type="SAM" id="MobiDB-lite"/>
    </source>
</evidence>
<evidence type="ECO:0000313" key="3">
    <source>
        <dbReference type="Proteomes" id="UP000663852"/>
    </source>
</evidence>